<name>A0A1G1W3V9_9BACT</name>
<dbReference type="EMBL" id="MHCN01000007">
    <property type="protein sequence ID" value="OGY22280.1"/>
    <property type="molecule type" value="Genomic_DNA"/>
</dbReference>
<accession>A0A1G1W3V9</accession>
<dbReference type="Proteomes" id="UP000176299">
    <property type="component" value="Unassembled WGS sequence"/>
</dbReference>
<organism evidence="1 2">
    <name type="scientific">Candidatus Woykebacteria bacterium GWA1_44_8</name>
    <dbReference type="NCBI Taxonomy" id="1802591"/>
    <lineage>
        <taxon>Bacteria</taxon>
        <taxon>Candidatus Woykeibacteriota</taxon>
    </lineage>
</organism>
<proteinExistence type="predicted"/>
<dbReference type="InterPro" id="IPR041025">
    <property type="entry name" value="HNH_repeat"/>
</dbReference>
<evidence type="ECO:0000313" key="1">
    <source>
        <dbReference type="EMBL" id="OGY22280.1"/>
    </source>
</evidence>
<comment type="caution">
    <text evidence="1">The sequence shown here is derived from an EMBL/GenBank/DDBJ whole genome shotgun (WGS) entry which is preliminary data.</text>
</comment>
<evidence type="ECO:0000313" key="2">
    <source>
        <dbReference type="Proteomes" id="UP000176299"/>
    </source>
</evidence>
<gene>
    <name evidence="1" type="ORF">A2113_03370</name>
</gene>
<sequence>MEKEEVIEKLKIIQSRLKKDQPYITSKIVQSSTELSPYWITKRFRTIGRALRAAGLPSSHLAASIGATKEELLNYLKELRDKLGHPPRAADFDEDEEIYKKYSNHKFSWKIYSLRFGGLKQANKLVEMSDLKDRKEIKTVETEKEEEVIDDKKRFWGRAAEYQALAELLYRGFQGHEIPVDQGLDVFAEKNNKLYHFQVKHKVLSDGRPISLTKSTFEKTGGGDVYYIFVLLSEDKREFLVIPYHFVDHWIRDGVAIDSGKDYLFYIQKRDGKYKFKDVDDVNLNSFLDGWRYIK</sequence>
<reference evidence="1 2" key="1">
    <citation type="journal article" date="2016" name="Nat. Commun.">
        <title>Thousands of microbial genomes shed light on interconnected biogeochemical processes in an aquifer system.</title>
        <authorList>
            <person name="Anantharaman K."/>
            <person name="Brown C.T."/>
            <person name="Hug L.A."/>
            <person name="Sharon I."/>
            <person name="Castelle C.J."/>
            <person name="Probst A.J."/>
            <person name="Thomas B.C."/>
            <person name="Singh A."/>
            <person name="Wilkins M.J."/>
            <person name="Karaoz U."/>
            <person name="Brodie E.L."/>
            <person name="Williams K.H."/>
            <person name="Hubbard S.S."/>
            <person name="Banfield J.F."/>
        </authorList>
    </citation>
    <scope>NUCLEOTIDE SEQUENCE [LARGE SCALE GENOMIC DNA]</scope>
</reference>
<dbReference type="GO" id="GO:0003676">
    <property type="term" value="F:nucleic acid binding"/>
    <property type="evidence" value="ECO:0007669"/>
    <property type="project" value="InterPro"/>
</dbReference>
<dbReference type="Pfam" id="PF18780">
    <property type="entry name" value="HNH_repeat"/>
    <property type="match status" value="1"/>
</dbReference>
<dbReference type="STRING" id="1802591.A2113_03370"/>
<dbReference type="AlphaFoldDB" id="A0A1G1W3V9"/>
<protein>
    <submittedName>
        <fullName evidence="1">Uncharacterized protein</fullName>
    </submittedName>
</protein>
<dbReference type="InterPro" id="IPR011856">
    <property type="entry name" value="tRNA_endonuc-like_dom_sf"/>
</dbReference>
<dbReference type="Gene3D" id="3.40.1350.10">
    <property type="match status" value="1"/>
</dbReference>